<evidence type="ECO:0000256" key="2">
    <source>
        <dbReference type="ARBA" id="ARBA00023163"/>
    </source>
</evidence>
<dbReference type="InterPro" id="IPR017930">
    <property type="entry name" value="Myb_dom"/>
</dbReference>
<evidence type="ECO:0000313" key="6">
    <source>
        <dbReference type="EMBL" id="QIZ31320.1"/>
    </source>
</evidence>
<sequence>MRTSTSGLPSQAFSSGLSQNSNFIQKVPSCSMSPILSSCCPKVPNLELLSLEKEMNCNSMGLPYTCPVISQQHNQLDSQQNQLGSHSFVHHAPKISSPISVMQSSQLGCLQPAFYGNSREQNNKDSWSGYPSQEVLDISENASQCSQRNLNVASNGMVSEDFHAKQNDWQAWAEQLVCYTDSLAPSWTEPLMDENIQDPGLKAIYHAPKPATTDCVVHEIHGQQHYTALSETQMGVSLTVSETGVPHKSRMRWTPNIHENFLECVNQLGGIDRATPKGILKLMNVEGLTIYHVKSHLQKYRMASHIPDTVRGNSGKARISADILPSLDMKTGFQITEALRLQMEVQKQLHEQLEVQRNLQLQIEEQGRCLQKMFEERQKAGCLVKTPQPSSGDPSCQSSETILSPPNLEETKGKSESEIPPISDLVDGYDSQMLRDHNVSNFGGEGEKPYHKSTPVSEGISPPMKRVRHMNNLDH</sequence>
<keyword evidence="1" id="KW-0805">Transcription regulation</keyword>
<protein>
    <submittedName>
        <fullName evidence="6">PHR1-LIKE 1 protein</fullName>
    </submittedName>
</protein>
<feature type="compositionally biased region" description="Polar residues" evidence="4">
    <location>
        <begin position="387"/>
        <end position="404"/>
    </location>
</feature>
<dbReference type="PROSITE" id="PS51294">
    <property type="entry name" value="HTH_MYB"/>
    <property type="match status" value="1"/>
</dbReference>
<dbReference type="InterPro" id="IPR046955">
    <property type="entry name" value="PHR1-like"/>
</dbReference>
<accession>A0A6H1QWH4</accession>
<dbReference type="InterPro" id="IPR006447">
    <property type="entry name" value="Myb_dom_plants"/>
</dbReference>
<keyword evidence="3" id="KW-0539">Nucleus</keyword>
<evidence type="ECO:0000256" key="3">
    <source>
        <dbReference type="ARBA" id="ARBA00023242"/>
    </source>
</evidence>
<organism evidence="6">
    <name type="scientific">Larix kaempferi</name>
    <dbReference type="NCBI Taxonomy" id="54800"/>
    <lineage>
        <taxon>Eukaryota</taxon>
        <taxon>Viridiplantae</taxon>
        <taxon>Streptophyta</taxon>
        <taxon>Embryophyta</taxon>
        <taxon>Tracheophyta</taxon>
        <taxon>Spermatophyta</taxon>
        <taxon>Pinopsida</taxon>
        <taxon>Pinidae</taxon>
        <taxon>Conifers I</taxon>
        <taxon>Pinales</taxon>
        <taxon>Pinaceae</taxon>
        <taxon>Larix</taxon>
    </lineage>
</organism>
<dbReference type="GO" id="GO:0003700">
    <property type="term" value="F:DNA-binding transcription factor activity"/>
    <property type="evidence" value="ECO:0007669"/>
    <property type="project" value="InterPro"/>
</dbReference>
<dbReference type="InterPro" id="IPR025756">
    <property type="entry name" value="Myb_CC_LHEQLE"/>
</dbReference>
<dbReference type="PANTHER" id="PTHR31499:SF79">
    <property type="entry name" value="HTH MYB-TYPE DOMAIN-CONTAINING PROTEIN"/>
    <property type="match status" value="1"/>
</dbReference>
<evidence type="ECO:0000256" key="1">
    <source>
        <dbReference type="ARBA" id="ARBA00023015"/>
    </source>
</evidence>
<evidence type="ECO:0000256" key="4">
    <source>
        <dbReference type="SAM" id="MobiDB-lite"/>
    </source>
</evidence>
<feature type="domain" description="HTH myb-type" evidence="5">
    <location>
        <begin position="246"/>
        <end position="305"/>
    </location>
</feature>
<dbReference type="EMBL" id="MN790762">
    <property type="protein sequence ID" value="QIZ31320.1"/>
    <property type="molecule type" value="mRNA"/>
</dbReference>
<dbReference type="NCBIfam" id="TIGR01557">
    <property type="entry name" value="myb_SHAQKYF"/>
    <property type="match status" value="1"/>
</dbReference>
<dbReference type="Pfam" id="PF14379">
    <property type="entry name" value="Myb_CC_LHEQLE"/>
    <property type="match status" value="1"/>
</dbReference>
<dbReference type="InterPro" id="IPR009057">
    <property type="entry name" value="Homeodomain-like_sf"/>
</dbReference>
<dbReference type="Pfam" id="PF00249">
    <property type="entry name" value="Myb_DNA-binding"/>
    <property type="match status" value="1"/>
</dbReference>
<reference evidence="6" key="1">
    <citation type="journal article" date="2020" name="Forests">
        <title>Effects of Cutting, Pruning, and Grafting on the Expression of Age-Related Genes in Larix kaempferi.</title>
        <authorList>
            <person name="Zhang Y."/>
            <person name="Zang Q.-L."/>
            <person name="Qi L.-W."/>
            <person name="Han S.-Y."/>
            <person name="Li W.-F."/>
        </authorList>
    </citation>
    <scope>NUCLEOTIDE SEQUENCE</scope>
</reference>
<dbReference type="FunFam" id="1.10.10.60:FF:000002">
    <property type="entry name" value="Myb family transcription factor"/>
    <property type="match status" value="1"/>
</dbReference>
<dbReference type="Gene3D" id="1.10.10.60">
    <property type="entry name" value="Homeodomain-like"/>
    <property type="match status" value="1"/>
</dbReference>
<dbReference type="PANTHER" id="PTHR31499">
    <property type="entry name" value="MYB FAMILY TRANSCRIPTION FACTOR PHL11"/>
    <property type="match status" value="1"/>
</dbReference>
<evidence type="ECO:0000259" key="5">
    <source>
        <dbReference type="PROSITE" id="PS51294"/>
    </source>
</evidence>
<dbReference type="InterPro" id="IPR001005">
    <property type="entry name" value="SANT/Myb"/>
</dbReference>
<name>A0A6H1QWH4_9CONI</name>
<keyword evidence="2" id="KW-0804">Transcription</keyword>
<dbReference type="GO" id="GO:0003677">
    <property type="term" value="F:DNA binding"/>
    <property type="evidence" value="ECO:0007669"/>
    <property type="project" value="InterPro"/>
</dbReference>
<proteinExistence type="evidence at transcript level"/>
<dbReference type="SUPFAM" id="SSF46689">
    <property type="entry name" value="Homeodomain-like"/>
    <property type="match status" value="1"/>
</dbReference>
<feature type="region of interest" description="Disordered" evidence="4">
    <location>
        <begin position="384"/>
        <end position="475"/>
    </location>
</feature>
<dbReference type="AlphaFoldDB" id="A0A6H1QWH4"/>